<gene>
    <name evidence="2" type="ORF">TEA_025350</name>
</gene>
<evidence type="ECO:0000313" key="2">
    <source>
        <dbReference type="EMBL" id="THF94123.1"/>
    </source>
</evidence>
<feature type="chain" id="PRO_5021024716" evidence="1">
    <location>
        <begin position="24"/>
        <end position="3493"/>
    </location>
</feature>
<evidence type="ECO:0000256" key="1">
    <source>
        <dbReference type="SAM" id="SignalP"/>
    </source>
</evidence>
<feature type="signal peptide" evidence="1">
    <location>
        <begin position="1"/>
        <end position="23"/>
    </location>
</feature>
<proteinExistence type="predicted"/>
<sequence length="3493" mass="396700">MHKAKLRLSTCLSLIAILSTSSSLPTFFMASKPFLKFSHFTVLPTTPSSQTHLFHTKRFIFSTFPSKPISNIHPFSLKNPGFSSVSDANIHTPVYQLYGETLEENGIDLAEMKVLRRKIEELGIDSNLCKPGQYNHLICPMGRRAYPFSSLQMGIELCGPVFEQNVAGEAIQGYQSAYVNGNSTSGRIAHIPKVKQTREITEKSLDLEPPCSELRVYFAERMISWETLRRNAVMQRRYDDQGTCKGVFVVEFFYSLSYASSVIHLGIAISKFDFEHRSVIHLRGFGTLHLLQSEVSSSLFLSLKSLSIILQFSDSSSNFLQFGDSSRIVILKFDFEHRFVIHLRGFGTLHLLQSEVSSSLFLSLKSLSIILQFSDSSSNFLQFGDSSRIVILKFDFEHRFVIHLRGFGTLHLLQSEVSSSLFLSLKSLSIILQFSDSSSNFLQFGDSSRIVILKFDFEHRFVIHLRGFGTLHLLQSEVSSSLFLSLKSLSIILQFSDSSSNFLQFGDSSRIVILKFDFEHRFVIHLRGFGTLHLLQSEVSSSLFLSLKSLSIILQFSDSSSNFLQFGDSSRIVILKFDFEHRFVIHLRGFGTLHLLQSEVSSSLFLSLKSLSIILQFSDSSSNFLQFGDSSRIVILKFDFEHRFVIHLRGFGTLHLLQSEVSSSLFLSLKSLSIILQFSDSSSNFLQFGDSSRIVILKFDFEHRFVIHLRGFGTLHLLQSEVSSSLFLSLKSLSIILQFSDSSSNFLQFGDSSRIVILKFDFEHRFVIHLRGFGTLHLLQSEVSSSLFLSLKSLSIILQFSDSSSNFLQFGDSSRIVILKFDFEHRFVIHLRGFGTLHLLQSEVSSSLFLSLKSLSIILQFSDSSSNFLQFGDSSRIVILKFDFEHRFVIHLRGFGTLHLLQSEVSSSLFLSLKSLSIILQFSDSSSNFLQFGDSSRIVILKFDFEHRFVIHLRGFGTLHLLQSEVSSSLFLSLKSLSIILQFSDSSSNFLQFGDSSRIVILKFDFEHRFVIHLRGFGTLHLLQSEVSSSLFLSLKSLSIILQFSDSSSNFLQFGDSSRIVILKFDFEHRFVIHLRGFGTLHLLQSEVSSSLFLSLKSLSIILQFSDSSSNFLQFGDSSRIVILKFDFEHRFVIHLRGFGTLHLLQSEVSSSLFLSLKSLSIILQFSDSSSNFLQFGDSSRIVILKFDFEHRFVIHLRGFGTLHLLQSEVSSSLFLSLKSLSIILQFSDSSSNFLQFGDSSRIVILKFDFEHRFVIHLRGFGTLHLLQSEVSSSLFLSLKSLSIILQFSDSSSNFLQFGDSSRIVILKFDFEHRFVIHLRGFGTLHLLQSEVSSSLFLSLKSLSIILQFSDSSSNFLQFGDSSRIVILKFDFEHRFVIHLRGFGTLHLLQSEVSSSLFLSLKSLSIILQFSDSSSNFLQFGDSSRIVILKFDFEHRFVIHLRGFGTLHLLQSEVSSSLFLSLKSLSIILQFSDSSSNFLQFGDSSRIVILKFDFEHRFVIHLRGFGTLHLLQSEVSSSLFLSLKSLSIILQFSDSSSNFLQFGDSSRIVILKFDFEHRFVIHLRGFGTLHLLQSEVSSSLFLSLKSLSIILQFSDSSSNFLQFGDSSRIVILKFDFEHRFVIHLRGFGTLHLLQSEVSSSLFLSLKSLSIILQFSDSSSNFLQFGDSSRIVILKFDFEHRFVIHLRGFGTLHLLQSEVSSSLFLSLKSLSIILQFSDSSSNFLQFGDSSRIVILKFDFEHRFVIHLRGFGTLHLLQSEVSSSLFLSLKSLSIILQFSDSSSNFLQFGDSSRIVILKFDFEHRFVIHLRGFGTLHLLQSEVSSSLFLSLKSLSIILQFSDSSSNFLQFGDSSRIVILKFDFEHRFVIHLRGFGTLHLLQSEVSSSLFLSLKSLSIILQFSDSSSNFLQFGDSSRIVILKFDFEHRFVIHLRGFGTLHLLQSEVSSSLFLSLKSLSIILQFSDSSSNFLQFGDSSRIVILKFDFEHRFVIHLRGFGTLHLLQSEVSSSLFLSLKSLSIILQFSDSSSNFLQFGDSSRIVILKFDFEHRFVIHLRGFGTLHLLQSEVSSSLFLSLKSLSIILQFSDSSSNFLQFGDSSRIVILKFDFEHRFVIHLRGFGTLHLLQSEVSSSLFLSLKSLSIILQFSDSSSNFLQFGDSSRIVILKFDFEHRFVIHLRGFGTLHLLQSEVSSSLFLSLKSLSIILQFSDSSSNFLQFGDSSRIVILKFDFEHRFVIHLRGFGTLHLLQSEVSSSLFLSLKSLSIILQFSDSSSNFLQFGDSSRIVILKFDFEHRFVIHLRGFGTLHLLQSEVSSSLFLSLKSLSIILQFSDSSSNFLQFGDSSRIVILKFDFEHRFVIHLRGFGTLHLLQSEVSSSLFLSLKSLSIILQFSDSSSNFLQFGDSSRIVILKFDFEHRFVIHLRGFGTLHLLQSEVSSSLFLSLKSLSIILQFSDSSSNFLQFGDSSRIVILKFDFEHRFVIHLRGFGTLHLLQSEVSSSLFLSLKSLSIILQFSDSSSNFLQFGDSSRIVILKFDFEHRFVIHLRGFGTLHLLQSEVSSSLFLSLKSLSIILQFSDSSSNFLQFGDSSRIVILKFDFEHRFVIHLRGFGTLHLLQSEVSSSLFLSLKSLSIILQFSDSSSNFLQFGDSSRIVILKFDFEHRFVIHLRGFGTLHLLQSEVSSSLFLSLKSLSIILQFSDSSSNFLQFGDSSRIVILKFDFEHRFVIHLRGFGTLHLLQSEVSSSLFLSLKSLSIILQFSDSSSNFLQFGDSSRIVILKFDFEHRFVIHLRGFGTLHLLQSEVSSSLFLSLKSLSIILQFSDSSSNFLQFGDSSRIVILKFDFEHRFVIHLRGFGTLHLLQSEVSSSLFLSLKSLSIILQFSDSSSNFLQFGDSSRIVILKFDFEHRFVIHLRGFGTLHLLQSEVSSSLFLSLKSLSIILQFSDSSSNFLQFGDSSRIVILKFDFEHRFVIHLRGFGTLHLLQSEVSSSLFLSLKSLSIILQFSDSSSNFLQFGDSSRIVILKFDFEHRFVIHLRGFGTLHLLQSEVSSSLFLSLKSLSIILQFSDSSSNFLQFGDSSRIVILKFDFEHRFVIHLRGFGTLHLLQSEVSSSLFLSLKSLSIILQFSDSSSNFLQFGDSSRIVILKFDFEHRFVIHLRGFGTLHLLQSEVSSSLFLSLKSLSIILQFSDSSSNFLQFGDSSRIVILKFDFEHRFVIHLRGFGTLHLLQSEVSSSLFLSLKSLSIILQFSDSSSNFLQFGDSSRIVILKFDFEHRFVIHLRGFGTLHLLQSEVSSSLFLSLKSLSIILQFSDSSSNFLQFGDSSRIVILKFDFEHRFVIHLRGFGTLHLLQSEVSSSLFLSLKSLSIILQFSDSSSNFLQFGDSSRIVILKFDFEHRFVIHLRGFGTLHLLQSEVSSSLFLSLKSLSIILQFSDSSSNFLQFGDSSRIVILKFDFEHRFVIHLRGFGTTSSHCSTYPLAEYHYTKYIFSSNMKHLQRRDIKA</sequence>
<protein>
    <submittedName>
        <fullName evidence="2">Uncharacterized protein</fullName>
    </submittedName>
</protein>
<accession>A0A4S4CXI9</accession>
<organism evidence="2 3">
    <name type="scientific">Camellia sinensis var. sinensis</name>
    <name type="common">China tea</name>
    <dbReference type="NCBI Taxonomy" id="542762"/>
    <lineage>
        <taxon>Eukaryota</taxon>
        <taxon>Viridiplantae</taxon>
        <taxon>Streptophyta</taxon>
        <taxon>Embryophyta</taxon>
        <taxon>Tracheophyta</taxon>
        <taxon>Spermatophyta</taxon>
        <taxon>Magnoliopsida</taxon>
        <taxon>eudicotyledons</taxon>
        <taxon>Gunneridae</taxon>
        <taxon>Pentapetalae</taxon>
        <taxon>asterids</taxon>
        <taxon>Ericales</taxon>
        <taxon>Theaceae</taxon>
        <taxon>Camellia</taxon>
    </lineage>
</organism>
<keyword evidence="3" id="KW-1185">Reference proteome</keyword>
<evidence type="ECO:0000313" key="3">
    <source>
        <dbReference type="Proteomes" id="UP000306102"/>
    </source>
</evidence>
<keyword evidence="1" id="KW-0732">Signal</keyword>
<comment type="caution">
    <text evidence="2">The sequence shown here is derived from an EMBL/GenBank/DDBJ whole genome shotgun (WGS) entry which is preliminary data.</text>
</comment>
<dbReference type="EMBL" id="SDRB02013787">
    <property type="protein sequence ID" value="THF94123.1"/>
    <property type="molecule type" value="Genomic_DNA"/>
</dbReference>
<name>A0A4S4CXI9_CAMSN</name>
<dbReference type="Proteomes" id="UP000306102">
    <property type="component" value="Unassembled WGS sequence"/>
</dbReference>
<reference evidence="2 3" key="1">
    <citation type="journal article" date="2018" name="Proc. Natl. Acad. Sci. U.S.A.">
        <title>Draft genome sequence of Camellia sinensis var. sinensis provides insights into the evolution of the tea genome and tea quality.</title>
        <authorList>
            <person name="Wei C."/>
            <person name="Yang H."/>
            <person name="Wang S."/>
            <person name="Zhao J."/>
            <person name="Liu C."/>
            <person name="Gao L."/>
            <person name="Xia E."/>
            <person name="Lu Y."/>
            <person name="Tai Y."/>
            <person name="She G."/>
            <person name="Sun J."/>
            <person name="Cao H."/>
            <person name="Tong W."/>
            <person name="Gao Q."/>
            <person name="Li Y."/>
            <person name="Deng W."/>
            <person name="Jiang X."/>
            <person name="Wang W."/>
            <person name="Chen Q."/>
            <person name="Zhang S."/>
            <person name="Li H."/>
            <person name="Wu J."/>
            <person name="Wang P."/>
            <person name="Li P."/>
            <person name="Shi C."/>
            <person name="Zheng F."/>
            <person name="Jian J."/>
            <person name="Huang B."/>
            <person name="Shan D."/>
            <person name="Shi M."/>
            <person name="Fang C."/>
            <person name="Yue Y."/>
            <person name="Li F."/>
            <person name="Li D."/>
            <person name="Wei S."/>
            <person name="Han B."/>
            <person name="Jiang C."/>
            <person name="Yin Y."/>
            <person name="Xia T."/>
            <person name="Zhang Z."/>
            <person name="Bennetzen J.L."/>
            <person name="Zhao S."/>
            <person name="Wan X."/>
        </authorList>
    </citation>
    <scope>NUCLEOTIDE SEQUENCE [LARGE SCALE GENOMIC DNA]</scope>
    <source>
        <strain evidence="3">cv. Shuchazao</strain>
        <tissue evidence="2">Leaf</tissue>
    </source>
</reference>